<gene>
    <name evidence="2" type="ORF">CTEN210_06755</name>
</gene>
<comment type="caution">
    <text evidence="2">The sequence shown here is derived from an EMBL/GenBank/DDBJ whole genome shotgun (WGS) entry which is preliminary data.</text>
</comment>
<reference evidence="2 3" key="1">
    <citation type="journal article" date="2021" name="Sci. Rep.">
        <title>The genome of the diatom Chaetoceros tenuissimus carries an ancient integrated fragment of an extant virus.</title>
        <authorList>
            <person name="Hongo Y."/>
            <person name="Kimura K."/>
            <person name="Takaki Y."/>
            <person name="Yoshida Y."/>
            <person name="Baba S."/>
            <person name="Kobayashi G."/>
            <person name="Nagasaki K."/>
            <person name="Hano T."/>
            <person name="Tomaru Y."/>
        </authorList>
    </citation>
    <scope>NUCLEOTIDE SEQUENCE [LARGE SCALE GENOMIC DNA]</scope>
    <source>
        <strain evidence="2 3">NIES-3715</strain>
    </source>
</reference>
<keyword evidence="3" id="KW-1185">Reference proteome</keyword>
<organism evidence="2 3">
    <name type="scientific">Chaetoceros tenuissimus</name>
    <dbReference type="NCBI Taxonomy" id="426638"/>
    <lineage>
        <taxon>Eukaryota</taxon>
        <taxon>Sar</taxon>
        <taxon>Stramenopiles</taxon>
        <taxon>Ochrophyta</taxon>
        <taxon>Bacillariophyta</taxon>
        <taxon>Coscinodiscophyceae</taxon>
        <taxon>Chaetocerotophycidae</taxon>
        <taxon>Chaetocerotales</taxon>
        <taxon>Chaetocerotaceae</taxon>
        <taxon>Chaetoceros</taxon>
    </lineage>
</organism>
<feature type="signal peptide" evidence="1">
    <location>
        <begin position="1"/>
        <end position="18"/>
    </location>
</feature>
<sequence>MKFFKLLLLLSSLFAVSAKNAVKTPKQELKEKIQSFQQYRSLQKTAGGRIKLKAYDAFQSLRSLVGTESSEKAGKEQAKKFLKKLVGKLEKDAKDAPAVLVSKSKALHESAKDGKYYPIEPIYGYYDDDYYGIGGILNEVFYVLDYVMYMMEAITTSMDQEMITNIMTHVFDKIDAFDMDSVETFCANIDVISTEADCVAHVAASKEFILNLVKAPWMTRDVVYFWLNYLEQLITYDHVKEIVAAVMKGFGADGTIDGALDAAKNIVYFVGDFVENLLTGLNEFYYEDDYFADDYFDDNYYSDIIGEIVNGIAELIDNVPVIVGGMHAMEVDIVSELGYILPEIVDMLGISDMTDDFHGDVCYILGMVPVNMTHTATCNFYQYEGIKDLMHEEIPFCLHPDYASYYAGSPDDAVFVLEGTMGLDNPILSMFTGGGYYPMRKLTERKMEDQSFTCSMTLGLPGGLPEVSDSGNGVCGDSDEKFFFKTNKKGKDLYKSCKWLGNKPLNGRNKFCGKDAVASICPSTCCECGEDPNTQFVKKVKQGSPVIWACGDLAAQDASIITAVCDKNAIFEGYASVTGSCPETCGICSTAGDII</sequence>
<protein>
    <submittedName>
        <fullName evidence="2">Uncharacterized protein</fullName>
    </submittedName>
</protein>
<evidence type="ECO:0000256" key="1">
    <source>
        <dbReference type="SAM" id="SignalP"/>
    </source>
</evidence>
<evidence type="ECO:0000313" key="3">
    <source>
        <dbReference type="Proteomes" id="UP001054902"/>
    </source>
</evidence>
<name>A0AAD3CTD4_9STRA</name>
<dbReference type="Proteomes" id="UP001054902">
    <property type="component" value="Unassembled WGS sequence"/>
</dbReference>
<proteinExistence type="predicted"/>
<dbReference type="AlphaFoldDB" id="A0AAD3CTD4"/>
<dbReference type="EMBL" id="BLLK01000038">
    <property type="protein sequence ID" value="GFH50279.1"/>
    <property type="molecule type" value="Genomic_DNA"/>
</dbReference>
<accession>A0AAD3CTD4</accession>
<keyword evidence="1" id="KW-0732">Signal</keyword>
<evidence type="ECO:0000313" key="2">
    <source>
        <dbReference type="EMBL" id="GFH50279.1"/>
    </source>
</evidence>
<feature type="chain" id="PRO_5041965667" evidence="1">
    <location>
        <begin position="19"/>
        <end position="595"/>
    </location>
</feature>